<keyword evidence="2" id="KW-1185">Reference proteome</keyword>
<name>I0K862_9BACT</name>
<dbReference type="KEGG" id="fae:FAES_2306"/>
<protein>
    <submittedName>
        <fullName evidence="1">Uncharacterized protein</fullName>
    </submittedName>
</protein>
<evidence type="ECO:0000313" key="2">
    <source>
        <dbReference type="Proteomes" id="UP000011058"/>
    </source>
</evidence>
<accession>I0K862</accession>
<dbReference type="AlphaFoldDB" id="I0K862"/>
<dbReference type="EMBL" id="HE796683">
    <property type="protein sequence ID" value="CCH00315.1"/>
    <property type="molecule type" value="Genomic_DNA"/>
</dbReference>
<organism evidence="1 2">
    <name type="scientific">Fibrella aestuarina BUZ 2</name>
    <dbReference type="NCBI Taxonomy" id="1166018"/>
    <lineage>
        <taxon>Bacteria</taxon>
        <taxon>Pseudomonadati</taxon>
        <taxon>Bacteroidota</taxon>
        <taxon>Cytophagia</taxon>
        <taxon>Cytophagales</taxon>
        <taxon>Spirosomataceae</taxon>
        <taxon>Fibrella</taxon>
    </lineage>
</organism>
<dbReference type="PROSITE" id="PS51257">
    <property type="entry name" value="PROKAR_LIPOPROTEIN"/>
    <property type="match status" value="1"/>
</dbReference>
<gene>
    <name evidence="1" type="ORF">FAES_2306</name>
</gene>
<dbReference type="HOGENOM" id="CLU_1658222_0_0_10"/>
<sequence length="159" mass="17749">MSQNSRRFAATSTARKIVLIGCLGMSCSVKLIASSMTNPTGVAVYDSLKRLRPVEVPPKTILLTEEGARLALRYKAEALSSRATIVLKDSSIVALGRLVDQKDRQIEQINRQQQAKQNIGQQAQAHTDETRTKLRAARWENWLWRVSVAVFVAAKFKLI</sequence>
<evidence type="ECO:0000313" key="1">
    <source>
        <dbReference type="EMBL" id="CCH00315.1"/>
    </source>
</evidence>
<reference evidence="1 2" key="1">
    <citation type="journal article" date="2012" name="J. Bacteriol.">
        <title>Genome Sequence of Fibrella aestuarina BUZ 2T, a Filamentous Marine Bacterium.</title>
        <authorList>
            <person name="Filippini M."/>
            <person name="Qi W."/>
            <person name="Blom J."/>
            <person name="Goesmann A."/>
            <person name="Smits T.H."/>
            <person name="Bagheri H.C."/>
        </authorList>
    </citation>
    <scope>NUCLEOTIDE SEQUENCE [LARGE SCALE GENOMIC DNA]</scope>
    <source>
        <strain evidence="2">BUZ 2T</strain>
    </source>
</reference>
<dbReference type="Proteomes" id="UP000011058">
    <property type="component" value="Chromosome"/>
</dbReference>
<proteinExistence type="predicted"/>